<comment type="caution">
    <text evidence="2">The sequence shown here is derived from an EMBL/GenBank/DDBJ whole genome shotgun (WGS) entry which is preliminary data.</text>
</comment>
<reference evidence="2" key="1">
    <citation type="submission" date="2023-03" db="EMBL/GenBank/DDBJ databases">
        <title>Massive genome expansion in bonnet fungi (Mycena s.s.) driven by repeated elements and novel gene families across ecological guilds.</title>
        <authorList>
            <consortium name="Lawrence Berkeley National Laboratory"/>
            <person name="Harder C.B."/>
            <person name="Miyauchi S."/>
            <person name="Viragh M."/>
            <person name="Kuo A."/>
            <person name="Thoen E."/>
            <person name="Andreopoulos B."/>
            <person name="Lu D."/>
            <person name="Skrede I."/>
            <person name="Drula E."/>
            <person name="Henrissat B."/>
            <person name="Morin E."/>
            <person name="Kohler A."/>
            <person name="Barry K."/>
            <person name="LaButti K."/>
            <person name="Morin E."/>
            <person name="Salamov A."/>
            <person name="Lipzen A."/>
            <person name="Mereny Z."/>
            <person name="Hegedus B."/>
            <person name="Baldrian P."/>
            <person name="Stursova M."/>
            <person name="Weitz H."/>
            <person name="Taylor A."/>
            <person name="Grigoriev I.V."/>
            <person name="Nagy L.G."/>
            <person name="Martin F."/>
            <person name="Kauserud H."/>
        </authorList>
    </citation>
    <scope>NUCLEOTIDE SEQUENCE</scope>
    <source>
        <strain evidence="2">CBHHK002</strain>
    </source>
</reference>
<sequence>MPAQLAGLKASGFDLAPLLAAAISGESDEDNEEHDSLNEVDEEHPPNPFSDIDIEYPPPCPPDPLDEVDDISPSQPLRKKPRRSPSFDEVVAAAVPAHQGPHCQRPAKPKSDTAKTKSKAGSKQRKAEKQDQQIAAEGHIPRTSTVQAYVHGAEHLATSLDTAMIDIPTSYSP</sequence>
<organism evidence="2 3">
    <name type="scientific">Mycena albidolilacea</name>
    <dbReference type="NCBI Taxonomy" id="1033008"/>
    <lineage>
        <taxon>Eukaryota</taxon>
        <taxon>Fungi</taxon>
        <taxon>Dikarya</taxon>
        <taxon>Basidiomycota</taxon>
        <taxon>Agaricomycotina</taxon>
        <taxon>Agaricomycetes</taxon>
        <taxon>Agaricomycetidae</taxon>
        <taxon>Agaricales</taxon>
        <taxon>Marasmiineae</taxon>
        <taxon>Mycenaceae</taxon>
        <taxon>Mycena</taxon>
    </lineage>
</organism>
<dbReference type="AlphaFoldDB" id="A0AAD6ZVV4"/>
<accession>A0AAD6ZVV4</accession>
<evidence type="ECO:0000256" key="1">
    <source>
        <dbReference type="SAM" id="MobiDB-lite"/>
    </source>
</evidence>
<gene>
    <name evidence="2" type="ORF">DFH08DRAFT_963505</name>
</gene>
<keyword evidence="3" id="KW-1185">Reference proteome</keyword>
<dbReference type="Proteomes" id="UP001218218">
    <property type="component" value="Unassembled WGS sequence"/>
</dbReference>
<name>A0AAD6ZVV4_9AGAR</name>
<protein>
    <submittedName>
        <fullName evidence="2">Uncharacterized protein</fullName>
    </submittedName>
</protein>
<evidence type="ECO:0000313" key="2">
    <source>
        <dbReference type="EMBL" id="KAJ7340640.1"/>
    </source>
</evidence>
<feature type="region of interest" description="Disordered" evidence="1">
    <location>
        <begin position="23"/>
        <end position="140"/>
    </location>
</feature>
<dbReference type="EMBL" id="JARIHO010000026">
    <property type="protein sequence ID" value="KAJ7340640.1"/>
    <property type="molecule type" value="Genomic_DNA"/>
</dbReference>
<feature type="compositionally biased region" description="Acidic residues" evidence="1">
    <location>
        <begin position="26"/>
        <end position="42"/>
    </location>
</feature>
<evidence type="ECO:0000313" key="3">
    <source>
        <dbReference type="Proteomes" id="UP001218218"/>
    </source>
</evidence>
<proteinExistence type="predicted"/>